<keyword evidence="9" id="KW-0963">Cytoplasm</keyword>
<dbReference type="Gene3D" id="3.20.20.150">
    <property type="entry name" value="Divalent-metal-dependent TIM barrel enzymes"/>
    <property type="match status" value="1"/>
</dbReference>
<comment type="subunit">
    <text evidence="2 9 11">Homotetramer.</text>
</comment>
<feature type="binding site" evidence="9">
    <location>
        <position position="269"/>
    </location>
    <ligand>
        <name>Mg(2+)</name>
        <dbReference type="ChEBI" id="CHEBI:18420"/>
        <label>2</label>
    </ligand>
</feature>
<protein>
    <recommendedName>
        <fullName evidence="3 9">Xylose isomerase</fullName>
        <ecNumber evidence="3 9">5.3.1.5</ecNumber>
    </recommendedName>
</protein>
<dbReference type="PANTHER" id="PTHR48408:SF1">
    <property type="entry name" value="XYLOSE ISOMERASE"/>
    <property type="match status" value="1"/>
</dbReference>
<evidence type="ECO:0000256" key="7">
    <source>
        <dbReference type="ARBA" id="ARBA00023277"/>
    </source>
</evidence>
<dbReference type="EMBL" id="OBML01000004">
    <property type="protein sequence ID" value="SOC03488.1"/>
    <property type="molecule type" value="Genomic_DNA"/>
</dbReference>
<evidence type="ECO:0000256" key="4">
    <source>
        <dbReference type="ARBA" id="ARBA00022629"/>
    </source>
</evidence>
<feature type="binding site" evidence="9">
    <location>
        <position position="230"/>
    </location>
    <ligand>
        <name>Mg(2+)</name>
        <dbReference type="ChEBI" id="CHEBI:18420"/>
        <label>1</label>
    </ligand>
</feature>
<dbReference type="FunFam" id="3.20.20.150:FF:000002">
    <property type="entry name" value="Xylose isomerase"/>
    <property type="match status" value="1"/>
</dbReference>
<evidence type="ECO:0000256" key="3">
    <source>
        <dbReference type="ARBA" id="ARBA00011958"/>
    </source>
</evidence>
<dbReference type="OrthoDB" id="9763981at2"/>
<dbReference type="InterPro" id="IPR001998">
    <property type="entry name" value="Xylose_isomerase"/>
</dbReference>
<evidence type="ECO:0000256" key="11">
    <source>
        <dbReference type="RuleBase" id="RU000610"/>
    </source>
</evidence>
<dbReference type="HAMAP" id="MF_00455">
    <property type="entry name" value="Xylose_isom_A"/>
    <property type="match status" value="1"/>
</dbReference>
<dbReference type="EC" id="5.3.1.5" evidence="3 9"/>
<evidence type="ECO:0000256" key="8">
    <source>
        <dbReference type="ARBA" id="ARBA00033659"/>
    </source>
</evidence>
<comment type="similarity">
    <text evidence="1 9 10">Belongs to the xylose isomerase family.</text>
</comment>
<sequence>MTAFFDGIPAIRYEGPESENPFAYRWYDADRLVLGKRMEDHLRFAVAYWHSFCWPGGDPFGGQTFERPWFGETMEMARLKADVAFEMFDLLGVPFFCFHDRDAVPEGATLAESNRNLQEIAEVFARKMETSKTRLLWGTANLFSHRRYMAGAATNPDPDVFAYAAGQVKACMDVTHQLGGQNYVLWGGREGYETLLNTDLKHELDQMGRFLSMVVEYKHKIGFPGTILIEPKPQEPTKHQYDYDVATVYGFLKAYGLENEVKVNIEVGHAVLAGHSFEHEVALASALGIFGSIDMNRNDYQSGWDTDQFPMNVPEVALALYYILKAGGFTTGGLNFDAKLRRQSLDAADLIHGHIGGMDTCARGLLAAAELMEKGDLSDAVAKRYAGWQEPEAAAMLKGERTLEEIAARVEREGIDPRPVSGRQEYLENLVNRRL</sequence>
<dbReference type="AlphaFoldDB" id="A0A285S7J2"/>
<feature type="binding site" evidence="9">
    <location>
        <position position="266"/>
    </location>
    <ligand>
        <name>Mg(2+)</name>
        <dbReference type="ChEBI" id="CHEBI:18420"/>
        <label>1</label>
    </ligand>
</feature>
<evidence type="ECO:0000256" key="2">
    <source>
        <dbReference type="ARBA" id="ARBA00011881"/>
    </source>
</evidence>
<feature type="active site" evidence="9">
    <location>
        <position position="102"/>
    </location>
</feature>
<feature type="binding site" evidence="9">
    <location>
        <position position="307"/>
    </location>
    <ligand>
        <name>Mg(2+)</name>
        <dbReference type="ChEBI" id="CHEBI:18420"/>
        <label>2</label>
    </ligand>
</feature>
<keyword evidence="5 9" id="KW-0479">Metal-binding</keyword>
<proteinExistence type="inferred from homology"/>
<evidence type="ECO:0000313" key="12">
    <source>
        <dbReference type="EMBL" id="SOC03488.1"/>
    </source>
</evidence>
<keyword evidence="9" id="KW-0460">Magnesium</keyword>
<comment type="cofactor">
    <cofactor evidence="9">
        <name>Mg(2+)</name>
        <dbReference type="ChEBI" id="CHEBI:18420"/>
    </cofactor>
    <text evidence="9">Binds 2 magnesium ions per subunit.</text>
</comment>
<keyword evidence="13" id="KW-1185">Reference proteome</keyword>
<evidence type="ECO:0000256" key="1">
    <source>
        <dbReference type="ARBA" id="ARBA00005765"/>
    </source>
</evidence>
<dbReference type="NCBIfam" id="NF003998">
    <property type="entry name" value="PRK05474.1"/>
    <property type="match status" value="1"/>
</dbReference>
<evidence type="ECO:0000313" key="13">
    <source>
        <dbReference type="Proteomes" id="UP000219331"/>
    </source>
</evidence>
<dbReference type="STRING" id="538381.GCA_001696535_00249"/>
<feature type="binding site" evidence="9">
    <location>
        <position position="337"/>
    </location>
    <ligand>
        <name>Mg(2+)</name>
        <dbReference type="ChEBI" id="CHEBI:18420"/>
        <label>1</label>
    </ligand>
</feature>
<reference evidence="12 13" key="1">
    <citation type="submission" date="2017-08" db="EMBL/GenBank/DDBJ databases">
        <authorList>
            <person name="de Groot N.N."/>
        </authorList>
    </citation>
    <scope>NUCLEOTIDE SEQUENCE [LARGE SCALE GENOMIC DNA]</scope>
    <source>
        <strain evidence="12 13">USBA 352</strain>
    </source>
</reference>
<evidence type="ECO:0000256" key="5">
    <source>
        <dbReference type="ARBA" id="ARBA00022723"/>
    </source>
</evidence>
<dbReference type="InterPro" id="IPR036237">
    <property type="entry name" value="Xyl_isomerase-like_sf"/>
</dbReference>
<dbReference type="InterPro" id="IPR013452">
    <property type="entry name" value="Xylose_isom_bac"/>
</dbReference>
<name>A0A285S7J2_9HYPH</name>
<dbReference type="PANTHER" id="PTHR48408">
    <property type="match status" value="1"/>
</dbReference>
<evidence type="ECO:0000256" key="6">
    <source>
        <dbReference type="ARBA" id="ARBA00023235"/>
    </source>
</evidence>
<dbReference type="Proteomes" id="UP000219331">
    <property type="component" value="Unassembled WGS sequence"/>
</dbReference>
<keyword evidence="4 9" id="KW-0859">Xylose metabolism</keyword>
<dbReference type="RefSeq" id="WP_097174575.1">
    <property type="nucleotide sequence ID" value="NZ_OBML01000004.1"/>
</dbReference>
<organism evidence="12 13">
    <name type="scientific">Stappia indica</name>
    <dbReference type="NCBI Taxonomy" id="538381"/>
    <lineage>
        <taxon>Bacteria</taxon>
        <taxon>Pseudomonadati</taxon>
        <taxon>Pseudomonadota</taxon>
        <taxon>Alphaproteobacteria</taxon>
        <taxon>Hyphomicrobiales</taxon>
        <taxon>Stappiaceae</taxon>
        <taxon>Stappia</taxon>
    </lineage>
</organism>
<evidence type="ECO:0000256" key="9">
    <source>
        <dbReference type="HAMAP-Rule" id="MF_00455"/>
    </source>
</evidence>
<feature type="binding site" evidence="9">
    <location>
        <position position="266"/>
    </location>
    <ligand>
        <name>Mg(2+)</name>
        <dbReference type="ChEBI" id="CHEBI:18420"/>
        <label>2</label>
    </ligand>
</feature>
<feature type="binding site" evidence="9">
    <location>
        <position position="294"/>
    </location>
    <ligand>
        <name>Mg(2+)</name>
        <dbReference type="ChEBI" id="CHEBI:18420"/>
        <label>1</label>
    </ligand>
</feature>
<accession>A0A285S7J2</accession>
<feature type="binding site" evidence="9">
    <location>
        <position position="305"/>
    </location>
    <ligand>
        <name>Mg(2+)</name>
        <dbReference type="ChEBI" id="CHEBI:18420"/>
        <label>2</label>
    </ligand>
</feature>
<dbReference type="GO" id="GO:0005737">
    <property type="term" value="C:cytoplasm"/>
    <property type="evidence" value="ECO:0007669"/>
    <property type="project" value="UniProtKB-SubCell"/>
</dbReference>
<feature type="active site" evidence="9">
    <location>
        <position position="99"/>
    </location>
</feature>
<keyword evidence="6 9" id="KW-0413">Isomerase</keyword>
<gene>
    <name evidence="9" type="primary">xylA</name>
    <name evidence="12" type="ORF">SAMN05421512_104145</name>
</gene>
<dbReference type="GO" id="GO:0000287">
    <property type="term" value="F:magnesium ion binding"/>
    <property type="evidence" value="ECO:0007669"/>
    <property type="project" value="UniProtKB-UniRule"/>
</dbReference>
<dbReference type="PROSITE" id="PS51415">
    <property type="entry name" value="XYLOSE_ISOMERASE"/>
    <property type="match status" value="1"/>
</dbReference>
<dbReference type="GO" id="GO:0042732">
    <property type="term" value="P:D-xylose metabolic process"/>
    <property type="evidence" value="ECO:0007669"/>
    <property type="project" value="UniProtKB-UniRule"/>
</dbReference>
<evidence type="ECO:0000256" key="10">
    <source>
        <dbReference type="RuleBase" id="RU000609"/>
    </source>
</evidence>
<keyword evidence="7 9" id="KW-0119">Carbohydrate metabolism</keyword>
<comment type="catalytic activity">
    <reaction evidence="8 9 10">
        <text>alpha-D-xylose = alpha-D-xylulofuranose</text>
        <dbReference type="Rhea" id="RHEA:22816"/>
        <dbReference type="ChEBI" id="CHEBI:28518"/>
        <dbReference type="ChEBI" id="CHEBI:188998"/>
        <dbReference type="EC" id="5.3.1.5"/>
    </reaction>
</comment>
<dbReference type="NCBIfam" id="TIGR02630">
    <property type="entry name" value="xylose_isom_A"/>
    <property type="match status" value="1"/>
</dbReference>
<dbReference type="PRINTS" id="PR00688">
    <property type="entry name" value="XYLOSISMRASE"/>
</dbReference>
<comment type="subcellular location">
    <subcellularLocation>
        <location evidence="9 11">Cytoplasm</location>
    </subcellularLocation>
</comment>
<dbReference type="GO" id="GO:0009045">
    <property type="term" value="F:xylose isomerase activity"/>
    <property type="evidence" value="ECO:0007669"/>
    <property type="project" value="UniProtKB-UniRule"/>
</dbReference>
<dbReference type="SUPFAM" id="SSF51658">
    <property type="entry name" value="Xylose isomerase-like"/>
    <property type="match status" value="1"/>
</dbReference>